<dbReference type="EMBL" id="JAWZYT010000045">
    <property type="protein sequence ID" value="KAK4328996.1"/>
    <property type="molecule type" value="Genomic_DNA"/>
</dbReference>
<accession>A0AAE1QLL2</accession>
<sequence length="169" mass="18684">MDIWHVNGENNAMADALPRSTLPIYTGPHPVLTRTDATVTLNIEGRPYITSWERVKLAHMPTTLNATPNNTLHQPSHSMQAPQRSPLLPTPTQHSHHTATPATHAHHPLHLYSHAPLSHTAPSATLSHTYTTHQHSPPDTHGTQEYHPPLSTIPTCDIQTHIVLPMPYA</sequence>
<feature type="region of interest" description="Disordered" evidence="1">
    <location>
        <begin position="65"/>
        <end position="104"/>
    </location>
</feature>
<protein>
    <submittedName>
        <fullName evidence="2">Uncharacterized protein</fullName>
    </submittedName>
</protein>
<dbReference type="Proteomes" id="UP001292094">
    <property type="component" value="Unassembled WGS sequence"/>
</dbReference>
<organism evidence="2 3">
    <name type="scientific">Petrolisthes manimaculis</name>
    <dbReference type="NCBI Taxonomy" id="1843537"/>
    <lineage>
        <taxon>Eukaryota</taxon>
        <taxon>Metazoa</taxon>
        <taxon>Ecdysozoa</taxon>
        <taxon>Arthropoda</taxon>
        <taxon>Crustacea</taxon>
        <taxon>Multicrustacea</taxon>
        <taxon>Malacostraca</taxon>
        <taxon>Eumalacostraca</taxon>
        <taxon>Eucarida</taxon>
        <taxon>Decapoda</taxon>
        <taxon>Pleocyemata</taxon>
        <taxon>Anomura</taxon>
        <taxon>Galatheoidea</taxon>
        <taxon>Porcellanidae</taxon>
        <taxon>Petrolisthes</taxon>
    </lineage>
</organism>
<comment type="caution">
    <text evidence="2">The sequence shown here is derived from an EMBL/GenBank/DDBJ whole genome shotgun (WGS) entry which is preliminary data.</text>
</comment>
<evidence type="ECO:0000313" key="3">
    <source>
        <dbReference type="Proteomes" id="UP001292094"/>
    </source>
</evidence>
<feature type="region of interest" description="Disordered" evidence="1">
    <location>
        <begin position="128"/>
        <end position="152"/>
    </location>
</feature>
<feature type="compositionally biased region" description="Low complexity" evidence="1">
    <location>
        <begin position="90"/>
        <end position="103"/>
    </location>
</feature>
<reference evidence="2" key="1">
    <citation type="submission" date="2023-11" db="EMBL/GenBank/DDBJ databases">
        <title>Genome assemblies of two species of porcelain crab, Petrolisthes cinctipes and Petrolisthes manimaculis (Anomura: Porcellanidae).</title>
        <authorList>
            <person name="Angst P."/>
        </authorList>
    </citation>
    <scope>NUCLEOTIDE SEQUENCE</scope>
    <source>
        <strain evidence="2">PB745_02</strain>
        <tissue evidence="2">Gill</tissue>
    </source>
</reference>
<evidence type="ECO:0000256" key="1">
    <source>
        <dbReference type="SAM" id="MobiDB-lite"/>
    </source>
</evidence>
<gene>
    <name evidence="2" type="ORF">Pmani_000632</name>
</gene>
<keyword evidence="3" id="KW-1185">Reference proteome</keyword>
<evidence type="ECO:0000313" key="2">
    <source>
        <dbReference type="EMBL" id="KAK4328996.1"/>
    </source>
</evidence>
<feature type="compositionally biased region" description="Polar residues" evidence="1">
    <location>
        <begin position="73"/>
        <end position="83"/>
    </location>
</feature>
<proteinExistence type="predicted"/>
<dbReference type="AlphaFoldDB" id="A0AAE1QLL2"/>
<name>A0AAE1QLL2_9EUCA</name>